<reference evidence="4" key="1">
    <citation type="journal article" date="2019" name="Int. J. Syst. Evol. Microbiol.">
        <title>The Global Catalogue of Microorganisms (GCM) 10K type strain sequencing project: providing services to taxonomists for standard genome sequencing and annotation.</title>
        <authorList>
            <consortium name="The Broad Institute Genomics Platform"/>
            <consortium name="The Broad Institute Genome Sequencing Center for Infectious Disease"/>
            <person name="Wu L."/>
            <person name="Ma J."/>
        </authorList>
    </citation>
    <scope>NUCLEOTIDE SEQUENCE [LARGE SCALE GENOMIC DNA]</scope>
    <source>
        <strain evidence="4">JCM 17688</strain>
    </source>
</reference>
<evidence type="ECO:0000313" key="3">
    <source>
        <dbReference type="EMBL" id="GAA4394564.1"/>
    </source>
</evidence>
<dbReference type="InterPro" id="IPR018649">
    <property type="entry name" value="SHOCT"/>
</dbReference>
<dbReference type="EMBL" id="BAABFR010000038">
    <property type="protein sequence ID" value="GAA4394564.1"/>
    <property type="molecule type" value="Genomic_DNA"/>
</dbReference>
<dbReference type="Proteomes" id="UP001500635">
    <property type="component" value="Unassembled WGS sequence"/>
</dbReference>
<dbReference type="Pfam" id="PF09851">
    <property type="entry name" value="SHOCT"/>
    <property type="match status" value="1"/>
</dbReference>
<accession>A0ABP8JQS5</accession>
<sequence>MTAAISPEAQNTITDIAERHGLSRDAVTAMLLALRAGGGTMAQFSIPELGGSGQWMRGGMTMVGGNMFDNALKARVDSLCAELSQLLATTTVFDSPTASAQAGASTSWWPADLGVPSASGGQNDARYAVFPGTRRLAIRIDGTTKVFDTGEHRIGGVQQQQGGGYGEVRFTSQLGTFAVSSLPELGAQQVSETPAAAPAPKHRSTPGTAPQVAPEPTGPVPRASEPTPATPGTPDDPSVIVATIESLAELHRRGILTDDEFAAKKAELLGRL</sequence>
<dbReference type="RefSeq" id="WP_344996511.1">
    <property type="nucleotide sequence ID" value="NZ_BAABFR010000038.1"/>
</dbReference>
<proteinExistence type="predicted"/>
<organism evidence="3 4">
    <name type="scientific">Tsukamurella soli</name>
    <dbReference type="NCBI Taxonomy" id="644556"/>
    <lineage>
        <taxon>Bacteria</taxon>
        <taxon>Bacillati</taxon>
        <taxon>Actinomycetota</taxon>
        <taxon>Actinomycetes</taxon>
        <taxon>Mycobacteriales</taxon>
        <taxon>Tsukamurellaceae</taxon>
        <taxon>Tsukamurella</taxon>
    </lineage>
</organism>
<feature type="region of interest" description="Disordered" evidence="1">
    <location>
        <begin position="190"/>
        <end position="239"/>
    </location>
</feature>
<evidence type="ECO:0000313" key="4">
    <source>
        <dbReference type="Proteomes" id="UP001500635"/>
    </source>
</evidence>
<keyword evidence="4" id="KW-1185">Reference proteome</keyword>
<comment type="caution">
    <text evidence="3">The sequence shown here is derived from an EMBL/GenBank/DDBJ whole genome shotgun (WGS) entry which is preliminary data.</text>
</comment>
<evidence type="ECO:0000259" key="2">
    <source>
        <dbReference type="Pfam" id="PF09851"/>
    </source>
</evidence>
<name>A0ABP8JQS5_9ACTN</name>
<protein>
    <submittedName>
        <fullName evidence="3">SHOCT domain-containing protein</fullName>
    </submittedName>
</protein>
<feature type="domain" description="SHOCT" evidence="2">
    <location>
        <begin position="243"/>
        <end position="269"/>
    </location>
</feature>
<feature type="compositionally biased region" description="Low complexity" evidence="1">
    <location>
        <begin position="226"/>
        <end position="237"/>
    </location>
</feature>
<evidence type="ECO:0000256" key="1">
    <source>
        <dbReference type="SAM" id="MobiDB-lite"/>
    </source>
</evidence>
<gene>
    <name evidence="3" type="ORF">GCM10023147_26780</name>
</gene>